<accession>A0A376CMN8</accession>
<dbReference type="STRING" id="35756.GCA_001044155_00706"/>
<keyword evidence="1" id="KW-0378">Hydrolase</keyword>
<protein>
    <submittedName>
        <fullName evidence="1">AlwI restriction endonuclease</fullName>
    </submittedName>
</protein>
<dbReference type="Pfam" id="PF09491">
    <property type="entry name" value="RE_AlwI"/>
    <property type="match status" value="1"/>
</dbReference>
<sequence>MNKGNYRKFFQQYIDSELRKIYADELAAGDISTRESRDSSEAKFLKTKRSNLRDYTDACFRYLRATELVSISQIGHSVRVAKGKEKDVEYILANVGRAPVFTDDLNSYKRHLFDATAPTLLTDDRTALLEQLSTHAHAEDIQAKSLVELKLTLLKLREQSKQKAVDAEVHKLKNFENYEDVQSKFDGIVDGEYYDNPLMLEWNTWRAMTMIDGGDIAPNFKLDDEGLPLSTAVGNIPDIVCNYEDFNLIVEVTLQSGQKQYDNEGEPVARHLGKIKEASTKEAYCLFVAPKLSPASIAHFYGLHKISISHYGGTSVIVPLELQVYRKMLEDANEAGYTPESHQLRAIFEASIRFAEDATNEIEWHEQISNFALNWLSPDEIVHS</sequence>
<reference evidence="1 2" key="1">
    <citation type="submission" date="2018-06" db="EMBL/GenBank/DDBJ databases">
        <authorList>
            <consortium name="Pathogen Informatics"/>
            <person name="Doyle S."/>
        </authorList>
    </citation>
    <scope>NUCLEOTIDE SEQUENCE [LARGE SCALE GENOMIC DNA]</scope>
    <source>
        <strain evidence="1 2">NCTC11862</strain>
    </source>
</reference>
<evidence type="ECO:0000313" key="2">
    <source>
        <dbReference type="Proteomes" id="UP000254467"/>
    </source>
</evidence>
<dbReference type="GO" id="GO:0004519">
    <property type="term" value="F:endonuclease activity"/>
    <property type="evidence" value="ECO:0007669"/>
    <property type="project" value="UniProtKB-KW"/>
</dbReference>
<dbReference type="EMBL" id="UFXQ01000001">
    <property type="protein sequence ID" value="STC69786.1"/>
    <property type="molecule type" value="Genomic_DNA"/>
</dbReference>
<evidence type="ECO:0000313" key="1">
    <source>
        <dbReference type="EMBL" id="STC69786.1"/>
    </source>
</evidence>
<dbReference type="AlphaFoldDB" id="A0A376CMN8"/>
<gene>
    <name evidence="1" type="ORF">NCTC11862_01585</name>
</gene>
<dbReference type="Proteomes" id="UP000254467">
    <property type="component" value="Unassembled WGS sequence"/>
</dbReference>
<keyword evidence="2" id="KW-1185">Reference proteome</keyword>
<dbReference type="CDD" id="cd22316">
    <property type="entry name" value="BspD6I-like"/>
    <property type="match status" value="1"/>
</dbReference>
<name>A0A376CMN8_9CORY</name>
<keyword evidence="1" id="KW-0255">Endonuclease</keyword>
<dbReference type="Gene3D" id="3.40.91.50">
    <property type="match status" value="1"/>
</dbReference>
<organism evidence="1 2">
    <name type="scientific">Corynebacterium pilosum</name>
    <dbReference type="NCBI Taxonomy" id="35756"/>
    <lineage>
        <taxon>Bacteria</taxon>
        <taxon>Bacillati</taxon>
        <taxon>Actinomycetota</taxon>
        <taxon>Actinomycetes</taxon>
        <taxon>Mycobacteriales</taxon>
        <taxon>Corynebacteriaceae</taxon>
        <taxon>Corynebacterium</taxon>
    </lineage>
</organism>
<dbReference type="InterPro" id="IPR018573">
    <property type="entry name" value="Restrct_endonuc_II_AlwI"/>
</dbReference>
<dbReference type="REBASE" id="429377">
    <property type="entry name" value="Cpi11862IIP"/>
</dbReference>
<proteinExistence type="predicted"/>
<keyword evidence="1" id="KW-0540">Nuclease</keyword>